<dbReference type="Proteomes" id="UP000650524">
    <property type="component" value="Unassembled WGS sequence"/>
</dbReference>
<dbReference type="EMBL" id="JACNJD010000207">
    <property type="protein sequence ID" value="MBC8177401.1"/>
    <property type="molecule type" value="Genomic_DNA"/>
</dbReference>
<sequence length="67" mass="7837">MDFIEKAKIRLEHWKSHNDHHYEEYQIFADHLEDAGKTKCAGHIREMIDLTAKIGDCLGNALQEIEE</sequence>
<evidence type="ECO:0000259" key="1">
    <source>
        <dbReference type="Pfam" id="PF26551"/>
    </source>
</evidence>
<name>A0A8J6MZQ6_9DELT</name>
<evidence type="ECO:0000313" key="3">
    <source>
        <dbReference type="Proteomes" id="UP000650524"/>
    </source>
</evidence>
<accession>A0A8J6MZQ6</accession>
<dbReference type="AlphaFoldDB" id="A0A8J6MZQ6"/>
<comment type="caution">
    <text evidence="2">The sequence shown here is derived from an EMBL/GenBank/DDBJ whole genome shotgun (WGS) entry which is preliminary data.</text>
</comment>
<organism evidence="2 3">
    <name type="scientific">Candidatus Desulfacyla euxinica</name>
    <dbReference type="NCBI Taxonomy" id="2841693"/>
    <lineage>
        <taxon>Bacteria</taxon>
        <taxon>Deltaproteobacteria</taxon>
        <taxon>Candidatus Desulfacyla</taxon>
    </lineage>
</organism>
<dbReference type="InterPro" id="IPR058493">
    <property type="entry name" value="DUF8180"/>
</dbReference>
<evidence type="ECO:0000313" key="2">
    <source>
        <dbReference type="EMBL" id="MBC8177401.1"/>
    </source>
</evidence>
<protein>
    <recommendedName>
        <fullName evidence="1">DUF8180 domain-containing protein</fullName>
    </recommendedName>
</protein>
<proteinExistence type="predicted"/>
<dbReference type="Pfam" id="PF26551">
    <property type="entry name" value="DUF8180"/>
    <property type="match status" value="1"/>
</dbReference>
<reference evidence="2 3" key="1">
    <citation type="submission" date="2020-08" db="EMBL/GenBank/DDBJ databases">
        <title>Bridging the membrane lipid divide: bacteria of the FCB group superphylum have the potential to synthesize archaeal ether lipids.</title>
        <authorList>
            <person name="Villanueva L."/>
            <person name="Von Meijenfeldt F.A.B."/>
            <person name="Westbye A.B."/>
            <person name="Yadav S."/>
            <person name="Hopmans E.C."/>
            <person name="Dutilh B.E."/>
            <person name="Sinninghe Damste J.S."/>
        </authorList>
    </citation>
    <scope>NUCLEOTIDE SEQUENCE [LARGE SCALE GENOMIC DNA]</scope>
    <source>
        <strain evidence="2">NIOZ-UU27</strain>
    </source>
</reference>
<feature type="domain" description="DUF8180" evidence="1">
    <location>
        <begin position="8"/>
        <end position="64"/>
    </location>
</feature>
<gene>
    <name evidence="2" type="ORF">H8E19_08335</name>
</gene>